<keyword evidence="1" id="KW-0812">Transmembrane</keyword>
<dbReference type="Proteomes" id="UP001596011">
    <property type="component" value="Unassembled WGS sequence"/>
</dbReference>
<protein>
    <submittedName>
        <fullName evidence="3">Insulinase family protein</fullName>
    </submittedName>
</protein>
<dbReference type="Pfam" id="PF05193">
    <property type="entry name" value="Peptidase_M16_C"/>
    <property type="match status" value="1"/>
</dbReference>
<keyword evidence="1" id="KW-1133">Transmembrane helix</keyword>
<keyword evidence="4" id="KW-1185">Reference proteome</keyword>
<proteinExistence type="predicted"/>
<dbReference type="EMBL" id="JBHSFI010000003">
    <property type="protein sequence ID" value="MFC4627749.1"/>
    <property type="molecule type" value="Genomic_DNA"/>
</dbReference>
<comment type="caution">
    <text evidence="3">The sequence shown here is derived from an EMBL/GenBank/DDBJ whole genome shotgun (WGS) entry which is preliminary data.</text>
</comment>
<keyword evidence="1" id="KW-0472">Membrane</keyword>
<dbReference type="SUPFAM" id="SSF63411">
    <property type="entry name" value="LuxS/MPP-like metallohydrolase"/>
    <property type="match status" value="1"/>
</dbReference>
<evidence type="ECO:0000313" key="3">
    <source>
        <dbReference type="EMBL" id="MFC4627749.1"/>
    </source>
</evidence>
<feature type="domain" description="Peptidase M16 C-terminal" evidence="2">
    <location>
        <begin position="216"/>
        <end position="294"/>
    </location>
</feature>
<evidence type="ECO:0000256" key="1">
    <source>
        <dbReference type="SAM" id="Phobius"/>
    </source>
</evidence>
<gene>
    <name evidence="3" type="ORF">ACFO6V_05845</name>
</gene>
<sequence>MTTDAQTRPRELYAHRPGRATGGLVFRVGYADETLPTSGTTALVVALALRAVERPGLDVAASVGPTVTEVRVSGSEDRIRTTLRDLSRALADLPVRHRGTETRALRERATDGAVLPPWRYGLQGYGLGPGEYTGLYRATDEHLRAWARERFAGSNAVAWFTGETAPDLDIPLPDAMGAAALLPPPVHGLTQQLPADAPAGGTQVLWDALVPDVPAVAVLAEVARRALFKNLRHDRGWTYDVSTSVDVLDGEHVTLQIAAGLRGETAAAATGEFLDTWGRLRYAVDADELEAARAHLLVAFDEPHREAAWLPDDAVRTLLGRPVPTPAERRAAIAAVTAADVISLAHQAWDSGLLVAPVGQGWAGTSLITRGAGEPVPGRAFERIDADATIVVGDAGATLRDGRTRTTIRFDETAALLVYPDGGRLLVGLDGAQVPFEPTLHDDLSARGVAELVDPNLPAELVIPVPRQEAPERPGSDQIQRVEQARIERQVEEGTLTGSNREMAVAVGRLAFVILLGLVLLAGAGGTILCLATLMAWAGAWPDGPWEVPALVVPAGLVSAGVTWLCYRKIVRLGDAAGDGANR</sequence>
<reference evidence="4" key="1">
    <citation type="journal article" date="2019" name="Int. J. Syst. Evol. Microbiol.">
        <title>The Global Catalogue of Microorganisms (GCM) 10K type strain sequencing project: providing services to taxonomists for standard genome sequencing and annotation.</title>
        <authorList>
            <consortium name="The Broad Institute Genomics Platform"/>
            <consortium name="The Broad Institute Genome Sequencing Center for Infectious Disease"/>
            <person name="Wu L."/>
            <person name="Ma J."/>
        </authorList>
    </citation>
    <scope>NUCLEOTIDE SEQUENCE [LARGE SCALE GENOMIC DNA]</scope>
    <source>
        <strain evidence="4">CCUG 42722</strain>
    </source>
</reference>
<accession>A0ABV9HBL5</accession>
<dbReference type="RefSeq" id="WP_377133177.1">
    <property type="nucleotide sequence ID" value="NZ_JBHSFI010000003.1"/>
</dbReference>
<organism evidence="3 4">
    <name type="scientific">Promicromonospora alba</name>
    <dbReference type="NCBI Taxonomy" id="1616110"/>
    <lineage>
        <taxon>Bacteria</taxon>
        <taxon>Bacillati</taxon>
        <taxon>Actinomycetota</taxon>
        <taxon>Actinomycetes</taxon>
        <taxon>Micrococcales</taxon>
        <taxon>Promicromonosporaceae</taxon>
        <taxon>Promicromonospora</taxon>
    </lineage>
</organism>
<evidence type="ECO:0000313" key="4">
    <source>
        <dbReference type="Proteomes" id="UP001596011"/>
    </source>
</evidence>
<name>A0ABV9HBL5_9MICO</name>
<dbReference type="Gene3D" id="3.30.830.10">
    <property type="entry name" value="Metalloenzyme, LuxS/M16 peptidase-like"/>
    <property type="match status" value="1"/>
</dbReference>
<feature type="transmembrane region" description="Helical" evidence="1">
    <location>
        <begin position="510"/>
        <end position="536"/>
    </location>
</feature>
<feature type="transmembrane region" description="Helical" evidence="1">
    <location>
        <begin position="548"/>
        <end position="567"/>
    </location>
</feature>
<dbReference type="InterPro" id="IPR007863">
    <property type="entry name" value="Peptidase_M16_C"/>
</dbReference>
<dbReference type="InterPro" id="IPR011249">
    <property type="entry name" value="Metalloenz_LuxS/M16"/>
</dbReference>
<evidence type="ECO:0000259" key="2">
    <source>
        <dbReference type="Pfam" id="PF05193"/>
    </source>
</evidence>